<dbReference type="AlphaFoldDB" id="A0A261VKN1"/>
<keyword evidence="3 6" id="KW-0963">Cytoplasm</keyword>
<dbReference type="SUPFAM" id="SSF101116">
    <property type="entry name" value="Flagellar export chaperone FliS"/>
    <property type="match status" value="1"/>
</dbReference>
<dbReference type="PIRSF" id="PIRSF039090">
    <property type="entry name" value="Flis"/>
    <property type="match status" value="1"/>
</dbReference>
<gene>
    <name evidence="7" type="ORF">CAL22_09605</name>
</gene>
<keyword evidence="7" id="KW-0966">Cell projection</keyword>
<comment type="caution">
    <text evidence="7">The sequence shown here is derived from an EMBL/GenBank/DDBJ whole genome shotgun (WGS) entry which is preliminary data.</text>
</comment>
<accession>A0A261VKN1</accession>
<organism evidence="7 8">
    <name type="scientific">Bordetella genomosp. 12</name>
    <dbReference type="NCBI Taxonomy" id="463035"/>
    <lineage>
        <taxon>Bacteria</taxon>
        <taxon>Pseudomonadati</taxon>
        <taxon>Pseudomonadota</taxon>
        <taxon>Betaproteobacteria</taxon>
        <taxon>Burkholderiales</taxon>
        <taxon>Alcaligenaceae</taxon>
        <taxon>Bordetella</taxon>
    </lineage>
</organism>
<dbReference type="InterPro" id="IPR003713">
    <property type="entry name" value="FliS"/>
</dbReference>
<dbReference type="PANTHER" id="PTHR34773">
    <property type="entry name" value="FLAGELLAR SECRETION CHAPERONE FLIS"/>
    <property type="match status" value="1"/>
</dbReference>
<keyword evidence="4 6" id="KW-1005">Bacterial flagellum biogenesis</keyword>
<dbReference type="PANTHER" id="PTHR34773:SF1">
    <property type="entry name" value="FLAGELLAR SECRETION CHAPERONE FLIS"/>
    <property type="match status" value="1"/>
</dbReference>
<evidence type="ECO:0000256" key="6">
    <source>
        <dbReference type="PIRNR" id="PIRNR039090"/>
    </source>
</evidence>
<keyword evidence="7" id="KW-0282">Flagellum</keyword>
<dbReference type="Proteomes" id="UP000216429">
    <property type="component" value="Unassembled WGS sequence"/>
</dbReference>
<comment type="subcellular location">
    <subcellularLocation>
        <location evidence="1 6">Cytoplasm</location>
        <location evidence="1 6">Cytosol</location>
    </subcellularLocation>
</comment>
<name>A0A261VKN1_9BORD</name>
<keyword evidence="5" id="KW-0143">Chaperone</keyword>
<dbReference type="GO" id="GO:0071973">
    <property type="term" value="P:bacterial-type flagellum-dependent cell motility"/>
    <property type="evidence" value="ECO:0007669"/>
    <property type="project" value="TreeGrafter"/>
</dbReference>
<dbReference type="CDD" id="cd16098">
    <property type="entry name" value="FliS"/>
    <property type="match status" value="1"/>
</dbReference>
<dbReference type="OrthoDB" id="9792010at2"/>
<evidence type="ECO:0000256" key="2">
    <source>
        <dbReference type="ARBA" id="ARBA00008787"/>
    </source>
</evidence>
<dbReference type="NCBIfam" id="TIGR00208">
    <property type="entry name" value="fliS"/>
    <property type="match status" value="1"/>
</dbReference>
<evidence type="ECO:0000256" key="3">
    <source>
        <dbReference type="ARBA" id="ARBA00022490"/>
    </source>
</evidence>
<dbReference type="RefSeq" id="WP_094812574.1">
    <property type="nucleotide sequence ID" value="NZ_NEVU01000002.1"/>
</dbReference>
<sequence length="142" mass="15154">MTYAVRRPTGYQSARSYQDIGLETEVMSAAPERLITLLYRGARAAIAQARLHLEAGRVAERGQAISKATRIVDEGLKQGLNMEAGGELAANLSELYDFVTRTLLKANLHADAGQLDVADRLLAELASAWESSVDPAPAGASA</sequence>
<evidence type="ECO:0000313" key="8">
    <source>
        <dbReference type="Proteomes" id="UP000216429"/>
    </source>
</evidence>
<dbReference type="GO" id="GO:0005829">
    <property type="term" value="C:cytosol"/>
    <property type="evidence" value="ECO:0007669"/>
    <property type="project" value="UniProtKB-SubCell"/>
</dbReference>
<dbReference type="Pfam" id="PF02561">
    <property type="entry name" value="FliS"/>
    <property type="match status" value="1"/>
</dbReference>
<evidence type="ECO:0000256" key="4">
    <source>
        <dbReference type="ARBA" id="ARBA00022795"/>
    </source>
</evidence>
<keyword evidence="8" id="KW-1185">Reference proteome</keyword>
<keyword evidence="7" id="KW-0969">Cilium</keyword>
<evidence type="ECO:0000256" key="5">
    <source>
        <dbReference type="ARBA" id="ARBA00023186"/>
    </source>
</evidence>
<dbReference type="Gene3D" id="1.20.120.340">
    <property type="entry name" value="Flagellar protein FliS"/>
    <property type="match status" value="1"/>
</dbReference>
<dbReference type="GO" id="GO:0044780">
    <property type="term" value="P:bacterial-type flagellum assembly"/>
    <property type="evidence" value="ECO:0007669"/>
    <property type="project" value="InterPro"/>
</dbReference>
<proteinExistence type="inferred from homology"/>
<protein>
    <recommendedName>
        <fullName evidence="6">Flagellar secretion chaperone FliS</fullName>
    </recommendedName>
</protein>
<evidence type="ECO:0000256" key="1">
    <source>
        <dbReference type="ARBA" id="ARBA00004514"/>
    </source>
</evidence>
<comment type="similarity">
    <text evidence="2 6">Belongs to the FliS family.</text>
</comment>
<evidence type="ECO:0000313" key="7">
    <source>
        <dbReference type="EMBL" id="OZI74698.1"/>
    </source>
</evidence>
<dbReference type="InterPro" id="IPR036584">
    <property type="entry name" value="FliS_sf"/>
</dbReference>
<reference evidence="8" key="1">
    <citation type="submission" date="2017-05" db="EMBL/GenBank/DDBJ databases">
        <title>Complete and WGS of Bordetella genogroups.</title>
        <authorList>
            <person name="Spilker T."/>
            <person name="Lipuma J."/>
        </authorList>
    </citation>
    <scope>NUCLEOTIDE SEQUENCE [LARGE SCALE GENOMIC DNA]</scope>
    <source>
        <strain evidence="8">AU6712</strain>
    </source>
</reference>
<dbReference type="EMBL" id="NEVU01000002">
    <property type="protein sequence ID" value="OZI74698.1"/>
    <property type="molecule type" value="Genomic_DNA"/>
</dbReference>